<keyword evidence="5" id="KW-0539">Nucleus</keyword>
<dbReference type="GeneID" id="106478537"/>
<keyword evidence="4" id="KW-0524">Neurogenesis</keyword>
<dbReference type="InterPro" id="IPR011598">
    <property type="entry name" value="bHLH_dom"/>
</dbReference>
<dbReference type="SMART" id="SM00353">
    <property type="entry name" value="HLH"/>
    <property type="match status" value="1"/>
</dbReference>
<dbReference type="CDD" id="cd19715">
    <property type="entry name" value="bHLH_TS_amos_like"/>
    <property type="match status" value="1"/>
</dbReference>
<keyword evidence="2" id="KW-0217">Developmental protein</keyword>
<evidence type="ECO:0000256" key="5">
    <source>
        <dbReference type="ARBA" id="ARBA00023242"/>
    </source>
</evidence>
<keyword evidence="3" id="KW-0221">Differentiation</keyword>
<feature type="domain" description="BHLH" evidence="7">
    <location>
        <begin position="123"/>
        <end position="175"/>
    </location>
</feature>
<organism evidence="8 9">
    <name type="scientific">Limulus polyphemus</name>
    <name type="common">Atlantic horseshoe crab</name>
    <dbReference type="NCBI Taxonomy" id="6850"/>
    <lineage>
        <taxon>Eukaryota</taxon>
        <taxon>Metazoa</taxon>
        <taxon>Ecdysozoa</taxon>
        <taxon>Arthropoda</taxon>
        <taxon>Chelicerata</taxon>
        <taxon>Merostomata</taxon>
        <taxon>Xiphosura</taxon>
        <taxon>Limulidae</taxon>
        <taxon>Limulus</taxon>
    </lineage>
</organism>
<proteinExistence type="predicted"/>
<evidence type="ECO:0000256" key="4">
    <source>
        <dbReference type="ARBA" id="ARBA00022902"/>
    </source>
</evidence>
<feature type="region of interest" description="Disordered" evidence="6">
    <location>
        <begin position="17"/>
        <end position="37"/>
    </location>
</feature>
<dbReference type="InterPro" id="IPR050359">
    <property type="entry name" value="bHLH_transcription_factors"/>
</dbReference>
<keyword evidence="8" id="KW-1185">Reference proteome</keyword>
<dbReference type="PANTHER" id="PTHR19290">
    <property type="entry name" value="BASIC HELIX-LOOP-HELIX PROTEIN NEUROGENIN-RELATED"/>
    <property type="match status" value="1"/>
</dbReference>
<evidence type="ECO:0000256" key="3">
    <source>
        <dbReference type="ARBA" id="ARBA00022782"/>
    </source>
</evidence>
<evidence type="ECO:0000313" key="9">
    <source>
        <dbReference type="RefSeq" id="XP_013794540.1"/>
    </source>
</evidence>
<dbReference type="SUPFAM" id="SSF47459">
    <property type="entry name" value="HLH, helix-loop-helix DNA-binding domain"/>
    <property type="match status" value="1"/>
</dbReference>
<evidence type="ECO:0000259" key="7">
    <source>
        <dbReference type="PROSITE" id="PS50888"/>
    </source>
</evidence>
<comment type="subcellular location">
    <subcellularLocation>
        <location evidence="1">Nucleus</location>
    </subcellularLocation>
</comment>
<reference evidence="9" key="1">
    <citation type="submission" date="2025-08" db="UniProtKB">
        <authorList>
            <consortium name="RefSeq"/>
        </authorList>
    </citation>
    <scope>IDENTIFICATION</scope>
    <source>
        <tissue evidence="9">Muscle</tissue>
    </source>
</reference>
<dbReference type="Gene3D" id="4.10.280.10">
    <property type="entry name" value="Helix-loop-helix DNA-binding domain"/>
    <property type="match status" value="1"/>
</dbReference>
<dbReference type="RefSeq" id="XP_013794540.1">
    <property type="nucleotide sequence ID" value="XM_013939086.1"/>
</dbReference>
<evidence type="ECO:0000256" key="2">
    <source>
        <dbReference type="ARBA" id="ARBA00022473"/>
    </source>
</evidence>
<evidence type="ECO:0000313" key="8">
    <source>
        <dbReference type="Proteomes" id="UP000694941"/>
    </source>
</evidence>
<evidence type="ECO:0000256" key="1">
    <source>
        <dbReference type="ARBA" id="ARBA00004123"/>
    </source>
</evidence>
<protein>
    <submittedName>
        <fullName evidence="9">Basic helix-loop-helix transcription factor amos-like</fullName>
    </submittedName>
</protein>
<name>A0ABM1C5G9_LIMPO</name>
<evidence type="ECO:0000256" key="6">
    <source>
        <dbReference type="SAM" id="MobiDB-lite"/>
    </source>
</evidence>
<sequence>MNYPFFSDMDIFHQSKSAEFPPPVSSSTTHQYYTNGGSMSPNSSTNYLKEDALCIVPYSDIYSSLENMGSFFESQTLGSQHQNSSSCEQKLEEIRSQTTIVHKKTSTRHNIQKSRPIPVVMKKQRLAANARERSRMHSLNIAFDRLREVVPSIGSDRKLSKYETLQMAQSYISALVGILEKD</sequence>
<dbReference type="PROSITE" id="PS50888">
    <property type="entry name" value="BHLH"/>
    <property type="match status" value="1"/>
</dbReference>
<feature type="compositionally biased region" description="Polar residues" evidence="6">
    <location>
        <begin position="25"/>
        <end position="37"/>
    </location>
</feature>
<dbReference type="PANTHER" id="PTHR19290:SF162">
    <property type="entry name" value="TRANSCRIPTION FACTOR ATOH7"/>
    <property type="match status" value="1"/>
</dbReference>
<dbReference type="Proteomes" id="UP000694941">
    <property type="component" value="Unplaced"/>
</dbReference>
<dbReference type="Pfam" id="PF00010">
    <property type="entry name" value="HLH"/>
    <property type="match status" value="1"/>
</dbReference>
<gene>
    <name evidence="9" type="primary">LOC106478537</name>
</gene>
<accession>A0ABM1C5G9</accession>
<dbReference type="InterPro" id="IPR036638">
    <property type="entry name" value="HLH_DNA-bd_sf"/>
</dbReference>